<name>A0A9P6B0G8_9AGAM</name>
<dbReference type="OrthoDB" id="432234at2759"/>
<gene>
    <name evidence="1" type="ORF">BS47DRAFT_1293889</name>
</gene>
<dbReference type="InterPro" id="IPR027417">
    <property type="entry name" value="P-loop_NTPase"/>
</dbReference>
<sequence>MGWLPLVTGMPVIIGENYDVNGGIVNGSEGILKSVHYEIGENGQQHATSCIVTVPNSSGDLLPYLAPYDIAVLEETHNISITHPETKHSWTFQQRQLPILPAFAITDYKAQGKTLPVEG</sequence>
<keyword evidence="2" id="KW-1185">Reference proteome</keyword>
<protein>
    <submittedName>
        <fullName evidence="1">Uncharacterized protein</fullName>
    </submittedName>
</protein>
<evidence type="ECO:0000313" key="1">
    <source>
        <dbReference type="EMBL" id="KAF9515404.1"/>
    </source>
</evidence>
<dbReference type="SUPFAM" id="SSF52540">
    <property type="entry name" value="P-loop containing nucleoside triphosphate hydrolases"/>
    <property type="match status" value="1"/>
</dbReference>
<comment type="caution">
    <text evidence="1">The sequence shown here is derived from an EMBL/GenBank/DDBJ whole genome shotgun (WGS) entry which is preliminary data.</text>
</comment>
<reference evidence="1" key="1">
    <citation type="journal article" date="2020" name="Nat. Commun.">
        <title>Large-scale genome sequencing of mycorrhizal fungi provides insights into the early evolution of symbiotic traits.</title>
        <authorList>
            <person name="Miyauchi S."/>
            <person name="Kiss E."/>
            <person name="Kuo A."/>
            <person name="Drula E."/>
            <person name="Kohler A."/>
            <person name="Sanchez-Garcia M."/>
            <person name="Morin E."/>
            <person name="Andreopoulos B."/>
            <person name="Barry K.W."/>
            <person name="Bonito G."/>
            <person name="Buee M."/>
            <person name="Carver A."/>
            <person name="Chen C."/>
            <person name="Cichocki N."/>
            <person name="Clum A."/>
            <person name="Culley D."/>
            <person name="Crous P.W."/>
            <person name="Fauchery L."/>
            <person name="Girlanda M."/>
            <person name="Hayes R.D."/>
            <person name="Keri Z."/>
            <person name="LaButti K."/>
            <person name="Lipzen A."/>
            <person name="Lombard V."/>
            <person name="Magnuson J."/>
            <person name="Maillard F."/>
            <person name="Murat C."/>
            <person name="Nolan M."/>
            <person name="Ohm R.A."/>
            <person name="Pangilinan J."/>
            <person name="Pereira M.F."/>
            <person name="Perotto S."/>
            <person name="Peter M."/>
            <person name="Pfister S."/>
            <person name="Riley R."/>
            <person name="Sitrit Y."/>
            <person name="Stielow J.B."/>
            <person name="Szollosi G."/>
            <person name="Zifcakova L."/>
            <person name="Stursova M."/>
            <person name="Spatafora J.W."/>
            <person name="Tedersoo L."/>
            <person name="Vaario L.M."/>
            <person name="Yamada A."/>
            <person name="Yan M."/>
            <person name="Wang P."/>
            <person name="Xu J."/>
            <person name="Bruns T."/>
            <person name="Baldrian P."/>
            <person name="Vilgalys R."/>
            <person name="Dunand C."/>
            <person name="Henrissat B."/>
            <person name="Grigoriev I.V."/>
            <person name="Hibbett D."/>
            <person name="Nagy L.G."/>
            <person name="Martin F.M."/>
        </authorList>
    </citation>
    <scope>NUCLEOTIDE SEQUENCE</scope>
    <source>
        <strain evidence="1">UP504</strain>
    </source>
</reference>
<dbReference type="Proteomes" id="UP000886523">
    <property type="component" value="Unassembled WGS sequence"/>
</dbReference>
<evidence type="ECO:0000313" key="2">
    <source>
        <dbReference type="Proteomes" id="UP000886523"/>
    </source>
</evidence>
<organism evidence="1 2">
    <name type="scientific">Hydnum rufescens UP504</name>
    <dbReference type="NCBI Taxonomy" id="1448309"/>
    <lineage>
        <taxon>Eukaryota</taxon>
        <taxon>Fungi</taxon>
        <taxon>Dikarya</taxon>
        <taxon>Basidiomycota</taxon>
        <taxon>Agaricomycotina</taxon>
        <taxon>Agaricomycetes</taxon>
        <taxon>Cantharellales</taxon>
        <taxon>Hydnaceae</taxon>
        <taxon>Hydnum</taxon>
    </lineage>
</organism>
<dbReference type="EMBL" id="MU128950">
    <property type="protein sequence ID" value="KAF9515404.1"/>
    <property type="molecule type" value="Genomic_DNA"/>
</dbReference>
<accession>A0A9P6B0G8</accession>
<dbReference type="AlphaFoldDB" id="A0A9P6B0G8"/>
<proteinExistence type="predicted"/>